<accession>A0ABX6S799</accession>
<evidence type="ECO:0000313" key="2">
    <source>
        <dbReference type="EMBL" id="QNF29647.1"/>
    </source>
</evidence>
<proteinExistence type="predicted"/>
<name>A0ABX6S799_9BACI</name>
<dbReference type="RefSeq" id="WP_185653173.1">
    <property type="nucleotide sequence ID" value="NZ_CP055263.1"/>
</dbReference>
<feature type="compositionally biased region" description="Basic and acidic residues" evidence="1">
    <location>
        <begin position="33"/>
        <end position="74"/>
    </location>
</feature>
<reference evidence="2 3" key="1">
    <citation type="submission" date="2020-06" db="EMBL/GenBank/DDBJ databases">
        <title>Metabacillus dokdonensis sp. nov., isolated from the rhizosphere of Elymus tsukushiensis, a plant native to the Dokdo Islands, Republic of Korea.</title>
        <authorList>
            <person name="Lee S.Y."/>
            <person name="Hwang Y.J."/>
            <person name="Son J.S."/>
            <person name="Ghim S.Y."/>
        </authorList>
    </citation>
    <scope>NUCLEOTIDE SEQUENCE [LARGE SCALE GENOMIC DNA]</scope>
    <source>
        <strain evidence="2 3">KUDC1714</strain>
    </source>
</reference>
<organism evidence="2 3">
    <name type="scientific">Metabacillus elymi</name>
    <dbReference type="NCBI Taxonomy" id="2745198"/>
    <lineage>
        <taxon>Bacteria</taxon>
        <taxon>Bacillati</taxon>
        <taxon>Bacillota</taxon>
        <taxon>Bacilli</taxon>
        <taxon>Bacillales</taxon>
        <taxon>Bacillaceae</taxon>
        <taxon>Metabacillus</taxon>
    </lineage>
</organism>
<protein>
    <submittedName>
        <fullName evidence="2">PH domain-containing protein</fullName>
    </submittedName>
</protein>
<dbReference type="Proteomes" id="UP000515490">
    <property type="component" value="Chromosome"/>
</dbReference>
<dbReference type="EMBL" id="CP055263">
    <property type="protein sequence ID" value="QNF29647.1"/>
    <property type="molecule type" value="Genomic_DNA"/>
</dbReference>
<evidence type="ECO:0000256" key="1">
    <source>
        <dbReference type="SAM" id="MobiDB-lite"/>
    </source>
</evidence>
<keyword evidence="3" id="KW-1185">Reference proteome</keyword>
<evidence type="ECO:0000313" key="3">
    <source>
        <dbReference type="Proteomes" id="UP000515490"/>
    </source>
</evidence>
<sequence length="221" mass="26720">MGVYRSICYKVEDAFIKLITKKQEPEQVTQKVENYRKQKEEEKARKKKENAEKMEELKKQQSENRAENERIRQEKEAKEKQEVLSLLSKVVDVDNMNYTQYEFNEVKKNKQFFNALYERVFESNEKGLTFLFCEYDKSSKKEIKGYLIVTNKRVLFLTRDLNQMEKFRYQTIININWFKDGLLERGLRIQYGKRKLEFDEIFDVDQMKRVGDLILNLSSKK</sequence>
<feature type="region of interest" description="Disordered" evidence="1">
    <location>
        <begin position="24"/>
        <end position="74"/>
    </location>
</feature>
<gene>
    <name evidence="2" type="ORF">HUW50_20420</name>
</gene>